<dbReference type="SUPFAM" id="SSF54928">
    <property type="entry name" value="RNA-binding domain, RBD"/>
    <property type="match status" value="1"/>
</dbReference>
<dbReference type="InParanoid" id="F0YJC4"/>
<keyword evidence="5" id="KW-1185">Reference proteome</keyword>
<dbReference type="eggNOG" id="KOG0118">
    <property type="taxonomic scope" value="Eukaryota"/>
</dbReference>
<dbReference type="GeneID" id="20218775"/>
<feature type="domain" description="RRM" evidence="3">
    <location>
        <begin position="13"/>
        <end position="91"/>
    </location>
</feature>
<dbReference type="OMA" id="FIEMSCK"/>
<dbReference type="KEGG" id="aaf:AURANDRAFT_17068"/>
<dbReference type="Pfam" id="PF00076">
    <property type="entry name" value="RRM_1"/>
    <property type="match status" value="1"/>
</dbReference>
<reference evidence="4 5" key="1">
    <citation type="journal article" date="2011" name="Proc. Natl. Acad. Sci. U.S.A.">
        <title>Niche of harmful alga Aureococcus anophagefferens revealed through ecogenomics.</title>
        <authorList>
            <person name="Gobler C.J."/>
            <person name="Berry D.L."/>
            <person name="Dyhrman S.T."/>
            <person name="Wilhelm S.W."/>
            <person name="Salamov A."/>
            <person name="Lobanov A.V."/>
            <person name="Zhang Y."/>
            <person name="Collier J.L."/>
            <person name="Wurch L.L."/>
            <person name="Kustka A.B."/>
            <person name="Dill B.D."/>
            <person name="Shah M."/>
            <person name="VerBerkmoes N.C."/>
            <person name="Kuo A."/>
            <person name="Terry A."/>
            <person name="Pangilinan J."/>
            <person name="Lindquist E.A."/>
            <person name="Lucas S."/>
            <person name="Paulsen I.T."/>
            <person name="Hattenrath-Lehmann T.K."/>
            <person name="Talmage S.C."/>
            <person name="Walker E.A."/>
            <person name="Koch F."/>
            <person name="Burson A.M."/>
            <person name="Marcoval M.A."/>
            <person name="Tang Y.Z."/>
            <person name="Lecleir G.R."/>
            <person name="Coyne K.J."/>
            <person name="Berg G.M."/>
            <person name="Bertrand E.M."/>
            <person name="Saito M.A."/>
            <person name="Gladyshev V.N."/>
            <person name="Grigoriev I.V."/>
        </authorList>
    </citation>
    <scope>NUCLEOTIDE SEQUENCE [LARGE SCALE GENOMIC DNA]</scope>
    <source>
        <strain evidence="5">CCMP 1984</strain>
    </source>
</reference>
<feature type="non-terminal residue" evidence="4">
    <location>
        <position position="112"/>
    </location>
</feature>
<dbReference type="InterPro" id="IPR035979">
    <property type="entry name" value="RBD_domain_sf"/>
</dbReference>
<dbReference type="FunCoup" id="F0YJC4">
    <property type="interactions" value="423"/>
</dbReference>
<dbReference type="InterPro" id="IPR012677">
    <property type="entry name" value="Nucleotide-bd_a/b_plait_sf"/>
</dbReference>
<proteinExistence type="predicted"/>
<dbReference type="InterPro" id="IPR000504">
    <property type="entry name" value="RRM_dom"/>
</dbReference>
<dbReference type="AlphaFoldDB" id="F0YJC4"/>
<evidence type="ECO:0000313" key="5">
    <source>
        <dbReference type="Proteomes" id="UP000002729"/>
    </source>
</evidence>
<dbReference type="Gene3D" id="3.30.70.330">
    <property type="match status" value="1"/>
</dbReference>
<dbReference type="GO" id="GO:0003723">
    <property type="term" value="F:RNA binding"/>
    <property type="evidence" value="ECO:0007669"/>
    <property type="project" value="UniProtKB-UniRule"/>
</dbReference>
<dbReference type="RefSeq" id="XP_009040545.1">
    <property type="nucleotide sequence ID" value="XM_009042297.1"/>
</dbReference>
<feature type="compositionally biased region" description="Basic and acidic residues" evidence="2">
    <location>
        <begin position="95"/>
        <end position="104"/>
    </location>
</feature>
<sequence length="112" mass="12676">GGERSESRREEGVSVLVRNLTFKLSKEDLREEFEKFGSVKDVYIPLDYMTREPRGFAFIEMSCKAEADEAIAGLDGKDLDGRVIKVLLAAQKRKRPEEMARVDPRSQGGGRR</sequence>
<evidence type="ECO:0000256" key="2">
    <source>
        <dbReference type="SAM" id="MobiDB-lite"/>
    </source>
</evidence>
<keyword evidence="1" id="KW-0694">RNA-binding</keyword>
<organism evidence="5">
    <name type="scientific">Aureococcus anophagefferens</name>
    <name type="common">Harmful bloom alga</name>
    <dbReference type="NCBI Taxonomy" id="44056"/>
    <lineage>
        <taxon>Eukaryota</taxon>
        <taxon>Sar</taxon>
        <taxon>Stramenopiles</taxon>
        <taxon>Ochrophyta</taxon>
        <taxon>Pelagophyceae</taxon>
        <taxon>Pelagomonadales</taxon>
        <taxon>Pelagomonadaceae</taxon>
        <taxon>Aureococcus</taxon>
    </lineage>
</organism>
<feature type="region of interest" description="Disordered" evidence="2">
    <location>
        <begin position="93"/>
        <end position="112"/>
    </location>
</feature>
<dbReference type="Proteomes" id="UP000002729">
    <property type="component" value="Unassembled WGS sequence"/>
</dbReference>
<accession>F0YJC4</accession>
<evidence type="ECO:0000259" key="3">
    <source>
        <dbReference type="PROSITE" id="PS50102"/>
    </source>
</evidence>
<dbReference type="PROSITE" id="PS50102">
    <property type="entry name" value="RRM"/>
    <property type="match status" value="1"/>
</dbReference>
<dbReference type="SMART" id="SM00360">
    <property type="entry name" value="RRM"/>
    <property type="match status" value="1"/>
</dbReference>
<dbReference type="OrthoDB" id="439808at2759"/>
<name>F0YJC4_AURAN</name>
<gene>
    <name evidence="4" type="ORF">AURANDRAFT_17068</name>
</gene>
<dbReference type="PANTHER" id="PTHR48034">
    <property type="entry name" value="TRANSFORMER-2 SEX-DETERMINING PROTEIN-RELATED"/>
    <property type="match status" value="1"/>
</dbReference>
<feature type="non-terminal residue" evidence="4">
    <location>
        <position position="1"/>
    </location>
</feature>
<evidence type="ECO:0000313" key="4">
    <source>
        <dbReference type="EMBL" id="EGB04809.1"/>
    </source>
</evidence>
<dbReference type="EMBL" id="GL833147">
    <property type="protein sequence ID" value="EGB04809.1"/>
    <property type="molecule type" value="Genomic_DNA"/>
</dbReference>
<evidence type="ECO:0000256" key="1">
    <source>
        <dbReference type="PROSITE-ProRule" id="PRU00176"/>
    </source>
</evidence>
<protein>
    <recommendedName>
        <fullName evidence="3">RRM domain-containing protein</fullName>
    </recommendedName>
</protein>
<dbReference type="InterPro" id="IPR050441">
    <property type="entry name" value="RBM"/>
</dbReference>